<comment type="pathway">
    <text evidence="1 10">Metabolic intermediate biosynthesis; 1-deoxy-D-xylulose 5-phosphate biosynthesis; 1-deoxy-D-xylulose 5-phosphate from D-glyceraldehyde 3-phosphate and pyruvate: step 1/1.</text>
</comment>
<feature type="domain" description="Transketolase-like pyrimidine-binding" evidence="11">
    <location>
        <begin position="327"/>
        <end position="491"/>
    </location>
</feature>
<comment type="cofactor">
    <cofactor evidence="10">
        <name>thiamine diphosphate</name>
        <dbReference type="ChEBI" id="CHEBI:58937"/>
    </cofactor>
    <text evidence="10">Binds 1 thiamine pyrophosphate per subunit.</text>
</comment>
<evidence type="ECO:0000256" key="10">
    <source>
        <dbReference type="HAMAP-Rule" id="MF_00315"/>
    </source>
</evidence>
<dbReference type="CDD" id="cd02007">
    <property type="entry name" value="TPP_DXS"/>
    <property type="match status" value="1"/>
</dbReference>
<evidence type="ECO:0000256" key="1">
    <source>
        <dbReference type="ARBA" id="ARBA00004980"/>
    </source>
</evidence>
<dbReference type="PANTHER" id="PTHR43322:SF5">
    <property type="entry name" value="1-DEOXY-D-XYLULOSE-5-PHOSPHATE SYNTHASE, CHLOROPLASTIC"/>
    <property type="match status" value="1"/>
</dbReference>
<reference evidence="12 13" key="1">
    <citation type="journal article" date="2019" name="Int. J. Syst. Evol. Microbiol.">
        <title>The Global Catalogue of Microorganisms (GCM) 10K type strain sequencing project: providing services to taxonomists for standard genome sequencing and annotation.</title>
        <authorList>
            <consortium name="The Broad Institute Genomics Platform"/>
            <consortium name="The Broad Institute Genome Sequencing Center for Infectious Disease"/>
            <person name="Wu L."/>
            <person name="Ma J."/>
        </authorList>
    </citation>
    <scope>NUCLEOTIDE SEQUENCE [LARGE SCALE GENOMIC DNA]</scope>
    <source>
        <strain evidence="12 13">JCM 13518</strain>
    </source>
</reference>
<dbReference type="SUPFAM" id="SSF52922">
    <property type="entry name" value="TK C-terminal domain-like"/>
    <property type="match status" value="1"/>
</dbReference>
<gene>
    <name evidence="10 12" type="primary">dxs</name>
    <name evidence="12" type="ORF">GCM10009710_09920</name>
</gene>
<dbReference type="NCBIfam" id="TIGR00204">
    <property type="entry name" value="dxs"/>
    <property type="match status" value="1"/>
</dbReference>
<feature type="binding site" evidence="10">
    <location>
        <begin position="124"/>
        <end position="126"/>
    </location>
    <ligand>
        <name>thiamine diphosphate</name>
        <dbReference type="ChEBI" id="CHEBI:58937"/>
    </ligand>
</feature>
<name>A0ABN2JNN7_9ACTN</name>
<evidence type="ECO:0000256" key="5">
    <source>
        <dbReference type="ARBA" id="ARBA00022723"/>
    </source>
</evidence>
<dbReference type="EC" id="2.2.1.7" evidence="10"/>
<evidence type="ECO:0000256" key="4">
    <source>
        <dbReference type="ARBA" id="ARBA00022679"/>
    </source>
</evidence>
<dbReference type="SMART" id="SM00861">
    <property type="entry name" value="Transket_pyr"/>
    <property type="match status" value="1"/>
</dbReference>
<proteinExistence type="inferred from homology"/>
<comment type="subunit">
    <text evidence="3 10">Homodimer.</text>
</comment>
<feature type="binding site" evidence="10">
    <location>
        <position position="185"/>
    </location>
    <ligand>
        <name>thiamine diphosphate</name>
        <dbReference type="ChEBI" id="CHEBI:58937"/>
    </ligand>
</feature>
<evidence type="ECO:0000256" key="9">
    <source>
        <dbReference type="ARBA" id="ARBA00023229"/>
    </source>
</evidence>
<dbReference type="InterPro" id="IPR029061">
    <property type="entry name" value="THDP-binding"/>
</dbReference>
<dbReference type="RefSeq" id="WP_344198360.1">
    <property type="nucleotide sequence ID" value="NZ_BAAAME010000002.1"/>
</dbReference>
<accession>A0ABN2JNN7</accession>
<dbReference type="NCBIfam" id="NF003933">
    <property type="entry name" value="PRK05444.2-2"/>
    <property type="match status" value="1"/>
</dbReference>
<feature type="binding site" evidence="10">
    <location>
        <position position="83"/>
    </location>
    <ligand>
        <name>thiamine diphosphate</name>
        <dbReference type="ChEBI" id="CHEBI:58937"/>
    </ligand>
</feature>
<organism evidence="12 13">
    <name type="scientific">Aeromicrobium alkaliterrae</name>
    <dbReference type="NCBI Taxonomy" id="302168"/>
    <lineage>
        <taxon>Bacteria</taxon>
        <taxon>Bacillati</taxon>
        <taxon>Actinomycetota</taxon>
        <taxon>Actinomycetes</taxon>
        <taxon>Propionibacteriales</taxon>
        <taxon>Nocardioidaceae</taxon>
        <taxon>Aeromicrobium</taxon>
    </lineage>
</organism>
<feature type="binding site" evidence="10">
    <location>
        <position position="297"/>
    </location>
    <ligand>
        <name>thiamine diphosphate</name>
        <dbReference type="ChEBI" id="CHEBI:58937"/>
    </ligand>
</feature>
<feature type="binding site" evidence="10">
    <location>
        <position position="378"/>
    </location>
    <ligand>
        <name>thiamine diphosphate</name>
        <dbReference type="ChEBI" id="CHEBI:58937"/>
    </ligand>
</feature>
<dbReference type="InterPro" id="IPR009014">
    <property type="entry name" value="Transketo_C/PFOR_II"/>
</dbReference>
<dbReference type="InterPro" id="IPR005475">
    <property type="entry name" value="Transketolase-like_Pyr-bd"/>
</dbReference>
<sequence length="639" mass="67605">MAANDSSLDARGLLAGITGPRDLEHLDATELDQLASEIRDLLIAAVAARGGHLGPNLGVVELTIAIHRVFESPADKVVWDTGHQSYVHKMLTGRAREFGGLRTETGLSGYPARSESEHDWVENSHASTSLSYADGLARAHEQTGSEQHVVAVIGDGALTGGMAWEALNNIAAHRDRRLVVVVNDNGRSYRPTVGGLADKLTRIRTSPGYEPTLQAIKERLTGRGGAIGPATYEALHAVKKGVKDAFAPQGMFEDLGMKYIGPVDGHDLAAVETALTSAKRFAGPVLVHVLTTKGQGYDIAVDNENDQMHQSVPFDRETGDALAVAPAGWTSVFRDEIVRIADGRDDIVGITAAMLHPVGLDAFADKFPDRVFDVGIAEQHAVTCATGLAMGGMHPVVAIYATFLNRAFDQVLLDTALHRCGVTFVLDRAGVTGDDGASHNGMWDLSLMQLVPGLHLAAPRDGSRLREALREAVDITDAPSVVRFAKGAVPEDLEAIERVGVVDVLRRDDDPEVLLVGVGSMAGTAVAAAELLAAEGIASTVVDPRWVKPLPAEVLDLAARHRLVVSVEDNGRQGGVGSTILQAVSDAGLPVPVRVHAVAQEFLPHAKRDVLLDRLGLTAPAVAADTVATLARLAGNSDH</sequence>
<dbReference type="EMBL" id="BAAAME010000002">
    <property type="protein sequence ID" value="GAA1731279.1"/>
    <property type="molecule type" value="Genomic_DNA"/>
</dbReference>
<evidence type="ECO:0000256" key="3">
    <source>
        <dbReference type="ARBA" id="ARBA00011738"/>
    </source>
</evidence>
<dbReference type="Proteomes" id="UP001501057">
    <property type="component" value="Unassembled WGS sequence"/>
</dbReference>
<dbReference type="Pfam" id="PF02779">
    <property type="entry name" value="Transket_pyr"/>
    <property type="match status" value="1"/>
</dbReference>
<dbReference type="Gene3D" id="3.40.50.970">
    <property type="match status" value="2"/>
</dbReference>
<feature type="binding site" evidence="10">
    <location>
        <position position="185"/>
    </location>
    <ligand>
        <name>Mg(2+)</name>
        <dbReference type="ChEBI" id="CHEBI:18420"/>
    </ligand>
</feature>
<dbReference type="Pfam" id="PF13292">
    <property type="entry name" value="DXP_synthase_N"/>
    <property type="match status" value="1"/>
</dbReference>
<dbReference type="InterPro" id="IPR020826">
    <property type="entry name" value="Transketolase_BS"/>
</dbReference>
<evidence type="ECO:0000256" key="7">
    <source>
        <dbReference type="ARBA" id="ARBA00022977"/>
    </source>
</evidence>
<comment type="cofactor">
    <cofactor evidence="10">
        <name>Mg(2+)</name>
        <dbReference type="ChEBI" id="CHEBI:18420"/>
    </cofactor>
    <text evidence="10">Binds 1 Mg(2+) ion per subunit.</text>
</comment>
<dbReference type="InterPro" id="IPR005477">
    <property type="entry name" value="Dxylulose-5-P_synthase"/>
</dbReference>
<keyword evidence="7 10" id="KW-0784">Thiamine biosynthesis</keyword>
<comment type="function">
    <text evidence="10">Catalyzes the acyloin condensation reaction between C atoms 2 and 3 of pyruvate and glyceraldehyde 3-phosphate to yield 1-deoxy-D-xylulose-5-phosphate (DXP).</text>
</comment>
<feature type="binding site" evidence="10">
    <location>
        <position position="155"/>
    </location>
    <ligand>
        <name>Mg(2+)</name>
        <dbReference type="ChEBI" id="CHEBI:18420"/>
    </ligand>
</feature>
<evidence type="ECO:0000256" key="8">
    <source>
        <dbReference type="ARBA" id="ARBA00023052"/>
    </source>
</evidence>
<keyword evidence="6 10" id="KW-0460">Magnesium</keyword>
<evidence type="ECO:0000256" key="6">
    <source>
        <dbReference type="ARBA" id="ARBA00022842"/>
    </source>
</evidence>
<dbReference type="HAMAP" id="MF_00315">
    <property type="entry name" value="DXP_synth"/>
    <property type="match status" value="1"/>
</dbReference>
<evidence type="ECO:0000313" key="12">
    <source>
        <dbReference type="EMBL" id="GAA1731279.1"/>
    </source>
</evidence>
<keyword evidence="13" id="KW-1185">Reference proteome</keyword>
<dbReference type="Pfam" id="PF02780">
    <property type="entry name" value="Transketolase_C"/>
    <property type="match status" value="1"/>
</dbReference>
<evidence type="ECO:0000256" key="2">
    <source>
        <dbReference type="ARBA" id="ARBA00011081"/>
    </source>
</evidence>
<protein>
    <recommendedName>
        <fullName evidence="10">1-deoxy-D-xylulose-5-phosphate synthase</fullName>
        <ecNumber evidence="10">2.2.1.7</ecNumber>
    </recommendedName>
    <alternativeName>
        <fullName evidence="10">1-deoxyxylulose-5-phosphate synthase</fullName>
        <shortName evidence="10">DXP synthase</shortName>
        <shortName evidence="10">DXPS</shortName>
    </alternativeName>
</protein>
<evidence type="ECO:0000313" key="13">
    <source>
        <dbReference type="Proteomes" id="UP001501057"/>
    </source>
</evidence>
<comment type="caution">
    <text evidence="12">The sequence shown here is derived from an EMBL/GenBank/DDBJ whole genome shotgun (WGS) entry which is preliminary data.</text>
</comment>
<dbReference type="CDD" id="cd07033">
    <property type="entry name" value="TPP_PYR_DXS_TK_like"/>
    <property type="match status" value="1"/>
</dbReference>
<keyword evidence="9 10" id="KW-0414">Isoprene biosynthesis</keyword>
<dbReference type="Gene3D" id="3.40.50.920">
    <property type="match status" value="1"/>
</dbReference>
<feature type="binding site" evidence="10">
    <location>
        <begin position="156"/>
        <end position="157"/>
    </location>
    <ligand>
        <name>thiamine diphosphate</name>
        <dbReference type="ChEBI" id="CHEBI:58937"/>
    </ligand>
</feature>
<comment type="similarity">
    <text evidence="2 10">Belongs to the transketolase family. DXPS subfamily.</text>
</comment>
<dbReference type="InterPro" id="IPR033248">
    <property type="entry name" value="Transketolase_C"/>
</dbReference>
<dbReference type="PANTHER" id="PTHR43322">
    <property type="entry name" value="1-D-DEOXYXYLULOSE 5-PHOSPHATE SYNTHASE-RELATED"/>
    <property type="match status" value="1"/>
</dbReference>
<dbReference type="SUPFAM" id="SSF52518">
    <property type="entry name" value="Thiamin diphosphate-binding fold (THDP-binding)"/>
    <property type="match status" value="2"/>
</dbReference>
<evidence type="ECO:0000259" key="11">
    <source>
        <dbReference type="SMART" id="SM00861"/>
    </source>
</evidence>
<keyword evidence="4 10" id="KW-0808">Transferase</keyword>
<keyword evidence="8 10" id="KW-0786">Thiamine pyrophosphate</keyword>
<dbReference type="PROSITE" id="PS00802">
    <property type="entry name" value="TRANSKETOLASE_2"/>
    <property type="match status" value="1"/>
</dbReference>
<keyword evidence="5 10" id="KW-0479">Metal-binding</keyword>
<comment type="catalytic activity">
    <reaction evidence="10">
        <text>D-glyceraldehyde 3-phosphate + pyruvate + H(+) = 1-deoxy-D-xylulose 5-phosphate + CO2</text>
        <dbReference type="Rhea" id="RHEA:12605"/>
        <dbReference type="ChEBI" id="CHEBI:15361"/>
        <dbReference type="ChEBI" id="CHEBI:15378"/>
        <dbReference type="ChEBI" id="CHEBI:16526"/>
        <dbReference type="ChEBI" id="CHEBI:57792"/>
        <dbReference type="ChEBI" id="CHEBI:59776"/>
        <dbReference type="EC" id="2.2.1.7"/>
    </reaction>
</comment>